<dbReference type="Proteomes" id="UP000095210">
    <property type="component" value="Chromosome"/>
</dbReference>
<feature type="binding site" evidence="1">
    <location>
        <position position="265"/>
    </location>
    <ligand>
        <name>Mg(2+)</name>
        <dbReference type="ChEBI" id="CHEBI:18420"/>
        <label>1</label>
    </ligand>
</feature>
<proteinExistence type="predicted"/>
<organism evidence="2 3">
    <name type="scientific">Actinoalloteichus hymeniacidonis</name>
    <dbReference type="NCBI Taxonomy" id="340345"/>
    <lineage>
        <taxon>Bacteria</taxon>
        <taxon>Bacillati</taxon>
        <taxon>Actinomycetota</taxon>
        <taxon>Actinomycetes</taxon>
        <taxon>Pseudonocardiales</taxon>
        <taxon>Pseudonocardiaceae</taxon>
        <taxon>Actinoalloteichus</taxon>
    </lineage>
</organism>
<dbReference type="PANTHER" id="PTHR16222:SF12">
    <property type="entry name" value="ADP-RIBOSYLGLYCOHYDROLASE-RELATED"/>
    <property type="match status" value="1"/>
</dbReference>
<reference evidence="3" key="1">
    <citation type="submission" date="2016-03" db="EMBL/GenBank/DDBJ databases">
        <title>Complete genome sequence of the type strain Actinoalloteichus hymeniacidonis DSM 45092.</title>
        <authorList>
            <person name="Schaffert L."/>
            <person name="Albersmeier A."/>
            <person name="Winkler A."/>
            <person name="Kalinowski J."/>
            <person name="Zotchev S."/>
            <person name="Ruckert C."/>
        </authorList>
    </citation>
    <scope>NUCLEOTIDE SEQUENCE [LARGE SCALE GENOMIC DNA]</scope>
    <source>
        <strain evidence="3">HPA177(T) (DSM 45092(T))</strain>
    </source>
</reference>
<dbReference type="GO" id="GO:0046872">
    <property type="term" value="F:metal ion binding"/>
    <property type="evidence" value="ECO:0007669"/>
    <property type="project" value="UniProtKB-KW"/>
</dbReference>
<feature type="binding site" evidence="1">
    <location>
        <position position="266"/>
    </location>
    <ligand>
        <name>Mg(2+)</name>
        <dbReference type="ChEBI" id="CHEBI:18420"/>
        <label>1</label>
    </ligand>
</feature>
<dbReference type="InterPro" id="IPR036705">
    <property type="entry name" value="Ribosyl_crysJ1_sf"/>
</dbReference>
<feature type="binding site" evidence="1">
    <location>
        <position position="51"/>
    </location>
    <ligand>
        <name>Mg(2+)</name>
        <dbReference type="ChEBI" id="CHEBI:18420"/>
        <label>1</label>
    </ligand>
</feature>
<evidence type="ECO:0000313" key="3">
    <source>
        <dbReference type="Proteomes" id="UP000095210"/>
    </source>
</evidence>
<dbReference type="KEGG" id="ahm:TL08_12530"/>
<feature type="binding site" evidence="1">
    <location>
        <position position="50"/>
    </location>
    <ligand>
        <name>Mg(2+)</name>
        <dbReference type="ChEBI" id="CHEBI:18420"/>
        <label>1</label>
    </ligand>
</feature>
<protein>
    <submittedName>
        <fullName evidence="2">ADP-ribosylglycohydrolase</fullName>
    </submittedName>
</protein>
<evidence type="ECO:0000313" key="2">
    <source>
        <dbReference type="EMBL" id="AOS63320.1"/>
    </source>
</evidence>
<keyword evidence="1" id="KW-0460">Magnesium</keyword>
<keyword evidence="1" id="KW-0479">Metal-binding</keyword>
<dbReference type="PANTHER" id="PTHR16222">
    <property type="entry name" value="ADP-RIBOSYLGLYCOHYDROLASE"/>
    <property type="match status" value="1"/>
</dbReference>
<dbReference type="Pfam" id="PF03747">
    <property type="entry name" value="ADP_ribosyl_GH"/>
    <property type="match status" value="1"/>
</dbReference>
<dbReference type="RefSeq" id="WP_069849038.1">
    <property type="nucleotide sequence ID" value="NZ_CP014859.1"/>
</dbReference>
<name>A0AAC9HRT1_9PSEU</name>
<sequence>MTLHTSDRRALALDALTGLSVGDAAGNQGFPPAWRVRSPERPAGAWSWTDDTQMACSLVEVLFRYGQVDQSALAQAFAEHAQEVRDYGSGALSFMARVRAGEDWQRVSADLFDGLGSWGNGGAMRVAPLGAWFADDLDRAAAESARSAEVTHAHPEGVAGAVAVGVAAAHAAALRGTTVVGPAVELFDVALRLVGARGATALGLRLERATTMVESSVAEAAQELGNGARISAVDTVPFALWVAVTHFHDFAAAIEACQSVGGDMDTTAAMVGGILAAHHGPSIIPRAWREIREPLPAWLAVPDSV</sequence>
<comment type="cofactor">
    <cofactor evidence="1">
        <name>Mg(2+)</name>
        <dbReference type="ChEBI" id="CHEBI:18420"/>
    </cofactor>
    <text evidence="1">Binds 2 magnesium ions per subunit.</text>
</comment>
<evidence type="ECO:0000256" key="1">
    <source>
        <dbReference type="PIRSR" id="PIRSR605502-1"/>
    </source>
</evidence>
<accession>A0AAC9HRT1</accession>
<dbReference type="AlphaFoldDB" id="A0AAC9HRT1"/>
<dbReference type="EMBL" id="CP014859">
    <property type="protein sequence ID" value="AOS63320.1"/>
    <property type="molecule type" value="Genomic_DNA"/>
</dbReference>
<dbReference type="SUPFAM" id="SSF101478">
    <property type="entry name" value="ADP-ribosylglycohydrolase"/>
    <property type="match status" value="1"/>
</dbReference>
<keyword evidence="3" id="KW-1185">Reference proteome</keyword>
<gene>
    <name evidence="2" type="ORF">TL08_12530</name>
</gene>
<dbReference type="InterPro" id="IPR050792">
    <property type="entry name" value="ADP-ribosylglycohydrolase"/>
</dbReference>
<dbReference type="InterPro" id="IPR005502">
    <property type="entry name" value="Ribosyl_crysJ1"/>
</dbReference>
<feature type="binding site" evidence="1">
    <location>
        <position position="49"/>
    </location>
    <ligand>
        <name>Mg(2+)</name>
        <dbReference type="ChEBI" id="CHEBI:18420"/>
        <label>1</label>
    </ligand>
</feature>
<feature type="binding site" evidence="1">
    <location>
        <position position="263"/>
    </location>
    <ligand>
        <name>Mg(2+)</name>
        <dbReference type="ChEBI" id="CHEBI:18420"/>
        <label>1</label>
    </ligand>
</feature>
<dbReference type="Gene3D" id="1.10.4080.10">
    <property type="entry name" value="ADP-ribosylation/Crystallin J1"/>
    <property type="match status" value="1"/>
</dbReference>